<dbReference type="KEGG" id="hbv:ABIV_0660"/>
<accession>A0AAX2ADM8</accession>
<evidence type="ECO:0000256" key="3">
    <source>
        <dbReference type="ARBA" id="ARBA00022801"/>
    </source>
</evidence>
<dbReference type="NCBIfam" id="TIGR00079">
    <property type="entry name" value="pept_deformyl"/>
    <property type="match status" value="1"/>
</dbReference>
<dbReference type="PANTHER" id="PTHR10458:SF22">
    <property type="entry name" value="PEPTIDE DEFORMYLASE"/>
    <property type="match status" value="1"/>
</dbReference>
<evidence type="ECO:0000256" key="2">
    <source>
        <dbReference type="ARBA" id="ARBA00022723"/>
    </source>
</evidence>
<evidence type="ECO:0000256" key="1">
    <source>
        <dbReference type="ARBA" id="ARBA00010759"/>
    </source>
</evidence>
<name>A0AAX2ADM8_9BACT</name>
<evidence type="ECO:0000256" key="4">
    <source>
        <dbReference type="ARBA" id="ARBA00022917"/>
    </source>
</evidence>
<keyword evidence="4 5" id="KW-0648">Protein biosynthesis</keyword>
<dbReference type="GO" id="GO:0042586">
    <property type="term" value="F:peptide deformylase activity"/>
    <property type="evidence" value="ECO:0007669"/>
    <property type="project" value="UniProtKB-UniRule"/>
</dbReference>
<dbReference type="PANTHER" id="PTHR10458">
    <property type="entry name" value="PEPTIDE DEFORMYLASE"/>
    <property type="match status" value="1"/>
</dbReference>
<dbReference type="HAMAP" id="MF_00163">
    <property type="entry name" value="Pep_deformylase"/>
    <property type="match status" value="1"/>
</dbReference>
<feature type="active site" evidence="5">
    <location>
        <position position="147"/>
    </location>
</feature>
<comment type="catalytic activity">
    <reaction evidence="5">
        <text>N-terminal N-formyl-L-methionyl-[peptide] + H2O = N-terminal L-methionyl-[peptide] + formate</text>
        <dbReference type="Rhea" id="RHEA:24420"/>
        <dbReference type="Rhea" id="RHEA-COMP:10639"/>
        <dbReference type="Rhea" id="RHEA-COMP:10640"/>
        <dbReference type="ChEBI" id="CHEBI:15377"/>
        <dbReference type="ChEBI" id="CHEBI:15740"/>
        <dbReference type="ChEBI" id="CHEBI:49298"/>
        <dbReference type="ChEBI" id="CHEBI:64731"/>
        <dbReference type="EC" id="3.5.1.88"/>
    </reaction>
</comment>
<dbReference type="NCBIfam" id="NF001159">
    <property type="entry name" value="PRK00150.1-3"/>
    <property type="match status" value="1"/>
</dbReference>
<dbReference type="PRINTS" id="PR01576">
    <property type="entry name" value="PDEFORMYLASE"/>
</dbReference>
<reference evidence="7 9" key="1">
    <citation type="submission" date="2017-10" db="EMBL/GenBank/DDBJ databases">
        <title>Genomics of the genus Arcobacter.</title>
        <authorList>
            <person name="Perez-Cataluna A."/>
            <person name="Figueras M.J."/>
        </authorList>
    </citation>
    <scope>NUCLEOTIDE SEQUENCE [LARGE SCALE GENOMIC DNA]</scope>
    <source>
        <strain evidence="7 9">CECT 7835</strain>
    </source>
</reference>
<dbReference type="SUPFAM" id="SSF56420">
    <property type="entry name" value="Peptide deformylase"/>
    <property type="match status" value="1"/>
</dbReference>
<comment type="cofactor">
    <cofactor evidence="5">
        <name>Fe(2+)</name>
        <dbReference type="ChEBI" id="CHEBI:29033"/>
    </cofactor>
    <text evidence="5">Binds 1 Fe(2+) ion.</text>
</comment>
<dbReference type="EMBL" id="CP031217">
    <property type="protein sequence ID" value="AXH11673.1"/>
    <property type="molecule type" value="Genomic_DNA"/>
</dbReference>
<feature type="binding site" evidence="5">
    <location>
        <position position="150"/>
    </location>
    <ligand>
        <name>Fe cation</name>
        <dbReference type="ChEBI" id="CHEBI:24875"/>
    </ligand>
</feature>
<gene>
    <name evidence="5 7" type="primary">def</name>
    <name evidence="6" type="ORF">ABIV_0660</name>
    <name evidence="7" type="ORF">CRV05_00085</name>
</gene>
<dbReference type="PIRSF" id="PIRSF004749">
    <property type="entry name" value="Pep_def"/>
    <property type="match status" value="1"/>
</dbReference>
<reference evidence="6 8" key="2">
    <citation type="submission" date="2018-07" db="EMBL/GenBank/DDBJ databases">
        <title>Complete genome of the Arcobacter bivalviorum type strain LMG 26154.</title>
        <authorList>
            <person name="Miller W.G."/>
            <person name="Yee E."/>
            <person name="Bono J.L."/>
        </authorList>
    </citation>
    <scope>NUCLEOTIDE SEQUENCE [LARGE SCALE GENOMIC DNA]</scope>
    <source>
        <strain evidence="6 8">LMG 26154</strain>
    </source>
</reference>
<dbReference type="Pfam" id="PF01327">
    <property type="entry name" value="Pep_deformylase"/>
    <property type="match status" value="1"/>
</dbReference>
<sequence length="177" mass="20523">MFFKQKECEIAKLGEKVLREKAKEVENINSKEILTVIKKMLDCVKRSRGVGLAAPQIFESYQILIISSHPNDRYPNAPLMEDEILINPKIINKSEIIEKDWEGCLSIPGIRALVPRHKTIEVEYTKLDGTKAKVVFEDFVARIFQHEYDHLIGKVYLDRVEDSKEIVSEEVYFKTIK</sequence>
<feature type="binding site" evidence="5">
    <location>
        <position position="104"/>
    </location>
    <ligand>
        <name>Fe cation</name>
        <dbReference type="ChEBI" id="CHEBI:24875"/>
    </ligand>
</feature>
<dbReference type="Proteomes" id="UP000289193">
    <property type="component" value="Unassembled WGS sequence"/>
</dbReference>
<dbReference type="InterPro" id="IPR036821">
    <property type="entry name" value="Peptide_deformylase_sf"/>
</dbReference>
<feature type="binding site" evidence="5">
    <location>
        <position position="146"/>
    </location>
    <ligand>
        <name>Fe cation</name>
        <dbReference type="ChEBI" id="CHEBI:24875"/>
    </ligand>
</feature>
<comment type="similarity">
    <text evidence="1 5">Belongs to the polypeptide deformylase family.</text>
</comment>
<dbReference type="InterPro" id="IPR023635">
    <property type="entry name" value="Peptide_deformylase"/>
</dbReference>
<dbReference type="GO" id="GO:0046872">
    <property type="term" value="F:metal ion binding"/>
    <property type="evidence" value="ECO:0007669"/>
    <property type="project" value="UniProtKB-KW"/>
</dbReference>
<evidence type="ECO:0000313" key="7">
    <source>
        <dbReference type="EMBL" id="RXK10806.1"/>
    </source>
</evidence>
<dbReference type="EMBL" id="PDKM01000001">
    <property type="protein sequence ID" value="RXK10806.1"/>
    <property type="molecule type" value="Genomic_DNA"/>
</dbReference>
<protein>
    <recommendedName>
        <fullName evidence="5">Peptide deformylase</fullName>
        <shortName evidence="5">PDF</shortName>
        <ecNumber evidence="5">3.5.1.88</ecNumber>
    </recommendedName>
    <alternativeName>
        <fullName evidence="5">Polypeptide deformylase</fullName>
    </alternativeName>
</protein>
<dbReference type="EC" id="3.5.1.88" evidence="5"/>
<dbReference type="FunFam" id="3.90.45.10:FF:000003">
    <property type="entry name" value="Peptide deformylase"/>
    <property type="match status" value="1"/>
</dbReference>
<evidence type="ECO:0000256" key="5">
    <source>
        <dbReference type="HAMAP-Rule" id="MF_00163"/>
    </source>
</evidence>
<keyword evidence="2 5" id="KW-0479">Metal-binding</keyword>
<evidence type="ECO:0000313" key="8">
    <source>
        <dbReference type="Proteomes" id="UP000253850"/>
    </source>
</evidence>
<dbReference type="RefSeq" id="WP_114838542.1">
    <property type="nucleotide sequence ID" value="NZ_CP031217.1"/>
</dbReference>
<dbReference type="AlphaFoldDB" id="A0AAX2ADM8"/>
<evidence type="ECO:0000313" key="9">
    <source>
        <dbReference type="Proteomes" id="UP000289193"/>
    </source>
</evidence>
<evidence type="ECO:0000313" key="6">
    <source>
        <dbReference type="EMBL" id="AXH11673.1"/>
    </source>
</evidence>
<keyword evidence="3 5" id="KW-0378">Hydrolase</keyword>
<proteinExistence type="inferred from homology"/>
<organism evidence="7 9">
    <name type="scientific">Halarcobacter bivalviorum</name>
    <dbReference type="NCBI Taxonomy" id="663364"/>
    <lineage>
        <taxon>Bacteria</taxon>
        <taxon>Pseudomonadati</taxon>
        <taxon>Campylobacterota</taxon>
        <taxon>Epsilonproteobacteria</taxon>
        <taxon>Campylobacterales</taxon>
        <taxon>Arcobacteraceae</taxon>
        <taxon>Halarcobacter</taxon>
    </lineage>
</organism>
<keyword evidence="9" id="KW-1185">Reference proteome</keyword>
<keyword evidence="5" id="KW-0408">Iron</keyword>
<dbReference type="GO" id="GO:0006412">
    <property type="term" value="P:translation"/>
    <property type="evidence" value="ECO:0007669"/>
    <property type="project" value="UniProtKB-UniRule"/>
</dbReference>
<comment type="function">
    <text evidence="5">Removes the formyl group from the N-terminal Met of newly synthesized proteins. Requires at least a dipeptide for an efficient rate of reaction. N-terminal L-methionine is a prerequisite for activity but the enzyme has broad specificity at other positions.</text>
</comment>
<dbReference type="Proteomes" id="UP000253850">
    <property type="component" value="Chromosome"/>
</dbReference>
<dbReference type="CDD" id="cd00487">
    <property type="entry name" value="Pep_deformylase"/>
    <property type="match status" value="1"/>
</dbReference>
<dbReference type="Gene3D" id="3.90.45.10">
    <property type="entry name" value="Peptide deformylase"/>
    <property type="match status" value="1"/>
</dbReference>